<accession>A0A0N5AI61</accession>
<sequence length="400" mass="44673">METVLYATFSAIILAVLLPKVVRTAPVQYSAVTDGGGSAVATATETTDTDESFWLTAELVSVEWRKGCLTTGGCAEPRFKLTETNIINNEQISISWSILNDFEEGRSRIFVSHWKAGTPNDITMICEVVGIDPTYGFPRICDATANAQIFQSEVLEEVVSGLLLLLSFPFRSDFSFRCLQLRLMMLLLLLFKVNRVRSSNVDYSFGDKSKIVVELKGKCFNASLTVQRHEQRCPWCEEKQQQLAFVAQSEMEPTNSSGFMNYFTGGEQLLYVAVTVLAGIAIISTSAFACLLIAFIKHKRNPPAKCRITNFPATGVQIDPMQLVDGCRYEMPWDQKYRPLPHWINNHDELIMPSPKDSASQSSGQLYYQSSRTAAGHLMHYKSPTTSINERHDDSGLESV</sequence>
<dbReference type="PANTHER" id="PTHR38626:SF2">
    <property type="entry name" value="CUB DOMAIN-CONTAINING PROTEIN"/>
    <property type="match status" value="1"/>
</dbReference>
<feature type="transmembrane region" description="Helical" evidence="1">
    <location>
        <begin position="269"/>
        <end position="296"/>
    </location>
</feature>
<proteinExistence type="predicted"/>
<dbReference type="InterPro" id="IPR040426">
    <property type="entry name" value="C05B5.4-like"/>
</dbReference>
<feature type="domain" description="C2" evidence="3">
    <location>
        <begin position="52"/>
        <end position="232"/>
    </location>
</feature>
<evidence type="ECO:0000259" key="3">
    <source>
        <dbReference type="Pfam" id="PF25330"/>
    </source>
</evidence>
<evidence type="ECO:0000313" key="5">
    <source>
        <dbReference type="WBParaSite" id="SMUV_0000409301-mRNA-1"/>
    </source>
</evidence>
<evidence type="ECO:0000313" key="4">
    <source>
        <dbReference type="Proteomes" id="UP000046393"/>
    </source>
</evidence>
<keyword evidence="1" id="KW-1133">Transmembrane helix</keyword>
<dbReference type="AlphaFoldDB" id="A0A0N5AI61"/>
<keyword evidence="4" id="KW-1185">Reference proteome</keyword>
<dbReference type="Proteomes" id="UP000046393">
    <property type="component" value="Unplaced"/>
</dbReference>
<evidence type="ECO:0000256" key="1">
    <source>
        <dbReference type="SAM" id="Phobius"/>
    </source>
</evidence>
<dbReference type="Pfam" id="PF25330">
    <property type="entry name" value="C2_nem"/>
    <property type="match status" value="1"/>
</dbReference>
<dbReference type="PANTHER" id="PTHR38626">
    <property type="entry name" value="SKN-1 DEPENDENT ZYGOTIC TRANSCRIPT-RELATED"/>
    <property type="match status" value="1"/>
</dbReference>
<name>A0A0N5AI61_9BILA</name>
<keyword evidence="2" id="KW-0732">Signal</keyword>
<dbReference type="InterPro" id="IPR057569">
    <property type="entry name" value="C2_nem"/>
</dbReference>
<protein>
    <submittedName>
        <fullName evidence="5">Sushi domain-containing protein</fullName>
    </submittedName>
</protein>
<reference evidence="5" key="1">
    <citation type="submission" date="2017-02" db="UniProtKB">
        <authorList>
            <consortium name="WormBaseParasite"/>
        </authorList>
    </citation>
    <scope>IDENTIFICATION</scope>
</reference>
<feature type="signal peptide" evidence="2">
    <location>
        <begin position="1"/>
        <end position="24"/>
    </location>
</feature>
<evidence type="ECO:0000256" key="2">
    <source>
        <dbReference type="SAM" id="SignalP"/>
    </source>
</evidence>
<keyword evidence="1" id="KW-0472">Membrane</keyword>
<feature type="chain" id="PRO_5005893292" evidence="2">
    <location>
        <begin position="25"/>
        <end position="400"/>
    </location>
</feature>
<keyword evidence="1" id="KW-0812">Transmembrane</keyword>
<organism evidence="4 5">
    <name type="scientific">Syphacia muris</name>
    <dbReference type="NCBI Taxonomy" id="451379"/>
    <lineage>
        <taxon>Eukaryota</taxon>
        <taxon>Metazoa</taxon>
        <taxon>Ecdysozoa</taxon>
        <taxon>Nematoda</taxon>
        <taxon>Chromadorea</taxon>
        <taxon>Rhabditida</taxon>
        <taxon>Spirurina</taxon>
        <taxon>Oxyuridomorpha</taxon>
        <taxon>Oxyuroidea</taxon>
        <taxon>Oxyuridae</taxon>
        <taxon>Syphacia</taxon>
    </lineage>
</organism>
<dbReference type="WBParaSite" id="SMUV_0000409301-mRNA-1">
    <property type="protein sequence ID" value="SMUV_0000409301-mRNA-1"/>
    <property type="gene ID" value="SMUV_0000409301"/>
</dbReference>